<sequence>MPQAEARHHPLSGIDGFVLTGTRSYKSESRRSFRLPTGKERHSASYAYMQRLIEEAS</sequence>
<gene>
    <name evidence="1" type="ORF">GCM10010136_01790</name>
</gene>
<evidence type="ECO:0000313" key="2">
    <source>
        <dbReference type="Proteomes" id="UP000641137"/>
    </source>
</evidence>
<accession>A0A8J3DLE1</accession>
<reference evidence="1" key="2">
    <citation type="submission" date="2020-09" db="EMBL/GenBank/DDBJ databases">
        <authorList>
            <person name="Sun Q."/>
            <person name="Kim S."/>
        </authorList>
    </citation>
    <scope>NUCLEOTIDE SEQUENCE</scope>
    <source>
        <strain evidence="1">KCTC 42097</strain>
    </source>
</reference>
<reference evidence="1" key="1">
    <citation type="journal article" date="2014" name="Int. J. Syst. Evol. Microbiol.">
        <title>Complete genome sequence of Corynebacterium casei LMG S-19264T (=DSM 44701T), isolated from a smear-ripened cheese.</title>
        <authorList>
            <consortium name="US DOE Joint Genome Institute (JGI-PGF)"/>
            <person name="Walter F."/>
            <person name="Albersmeier A."/>
            <person name="Kalinowski J."/>
            <person name="Ruckert C."/>
        </authorList>
    </citation>
    <scope>NUCLEOTIDE SEQUENCE</scope>
    <source>
        <strain evidence="1">KCTC 42097</strain>
    </source>
</reference>
<dbReference type="EMBL" id="BMZO01000001">
    <property type="protein sequence ID" value="GHC61314.1"/>
    <property type="molecule type" value="Genomic_DNA"/>
</dbReference>
<comment type="caution">
    <text evidence="1">The sequence shown here is derived from an EMBL/GenBank/DDBJ whole genome shotgun (WGS) entry which is preliminary data.</text>
</comment>
<name>A0A8J3DLE1_9HYPH</name>
<keyword evidence="2" id="KW-1185">Reference proteome</keyword>
<proteinExistence type="predicted"/>
<organism evidence="1 2">
    <name type="scientific">Limoniibacter endophyticus</name>
    <dbReference type="NCBI Taxonomy" id="1565040"/>
    <lineage>
        <taxon>Bacteria</taxon>
        <taxon>Pseudomonadati</taxon>
        <taxon>Pseudomonadota</taxon>
        <taxon>Alphaproteobacteria</taxon>
        <taxon>Hyphomicrobiales</taxon>
        <taxon>Bartonellaceae</taxon>
        <taxon>Limoniibacter</taxon>
    </lineage>
</organism>
<dbReference type="AlphaFoldDB" id="A0A8J3DLE1"/>
<protein>
    <submittedName>
        <fullName evidence="1">Uncharacterized protein</fullName>
    </submittedName>
</protein>
<evidence type="ECO:0000313" key="1">
    <source>
        <dbReference type="EMBL" id="GHC61314.1"/>
    </source>
</evidence>
<dbReference type="Proteomes" id="UP000641137">
    <property type="component" value="Unassembled WGS sequence"/>
</dbReference>